<evidence type="ECO:0000313" key="9">
    <source>
        <dbReference type="EMBL" id="MFC5747230.1"/>
    </source>
</evidence>
<gene>
    <name evidence="9" type="ORF">ACFPZN_16500</name>
</gene>
<reference evidence="10" key="1">
    <citation type="journal article" date="2019" name="Int. J. Syst. Evol. Microbiol.">
        <title>The Global Catalogue of Microorganisms (GCM) 10K type strain sequencing project: providing services to taxonomists for standard genome sequencing and annotation.</title>
        <authorList>
            <consortium name="The Broad Institute Genomics Platform"/>
            <consortium name="The Broad Institute Genome Sequencing Center for Infectious Disease"/>
            <person name="Wu L."/>
            <person name="Ma J."/>
        </authorList>
    </citation>
    <scope>NUCLEOTIDE SEQUENCE [LARGE SCALE GENOMIC DNA]</scope>
    <source>
        <strain evidence="10">KCTC 42087</strain>
    </source>
</reference>
<evidence type="ECO:0000256" key="6">
    <source>
        <dbReference type="SAM" id="MobiDB-lite"/>
    </source>
</evidence>
<proteinExistence type="predicted"/>
<dbReference type="SMART" id="SM00387">
    <property type="entry name" value="HATPase_c"/>
    <property type="match status" value="1"/>
</dbReference>
<dbReference type="PANTHER" id="PTHR45436:SF5">
    <property type="entry name" value="SENSOR HISTIDINE KINASE TRCS"/>
    <property type="match status" value="1"/>
</dbReference>
<keyword evidence="7" id="KW-1133">Transmembrane helix</keyword>
<dbReference type="PANTHER" id="PTHR45436">
    <property type="entry name" value="SENSOR HISTIDINE KINASE YKOH"/>
    <property type="match status" value="1"/>
</dbReference>
<sequence length="811" mass="87316">MPKNEEEGGSAERVRLRPVGRRIGLLLVVPLLSLVGLWAFAAAVSLGAALDRIEFTRTVDDVARPIGLVGNALQVERTAAATVLGTRGAQGADQLRVGQRGTDGALAAFRAKSLPAAGDVADGRTLRFLRDLDREYGRLGPLRAQIASGGIAPLAAIGQYNALFDSTNRALSNLATADDVEVHQTTQTLVDVNWAQDFMMREDALLQGAQIRGGRIPAAAHTAFVEAAANRRHLTGVSFAGPSAAVRQAFDRLSRSPQFARYQRLEQAIAASRDRRVSEATLAEWRATQPAVIKEWWQGTLAATAELTEQTESAGRGVVYRLVLVGGLGLLVVLASVVLSLKFARGLSRELRGLQKAAQELARERLPRVVARLRRGEEVAVADEAPPIRTGRTKEIALVADAFTTVQRTAIETAVGEAQVRAGISRVFINLAWRSQSLLQRQLRMLDAMERRATDPDELENLFRLDHLTTRMRRHAEGLVILSGQENVRGWKEPVPVEHLLRAALAEVEDYARVDVMALTQARVQGAVAADVVHLLAELIENATAYSPPTTEVLVRAELVGNGLAVEVVDRGVGMDPDDLAETNRRLADPPEFDLADSDRLGLFVVARLAVRHGIKVVLQRSAYGGVTAVALLPTDLLAPGEAPAVHGAATGREPRQIEHKGAAIGGGAVAALAPSGPAEGRFEVDGRHHAPRPSSPPVAVATPESEDAGHDERPSKNGRRGGGFDAETGGLPRRSRQRHLAPQLRAPGPRHRRSASRPGWEPALDETPGERPAEHNRDLLSSLQAGWSAGREDDEDATTVFEERLDRGDL</sequence>
<dbReference type="InterPro" id="IPR036890">
    <property type="entry name" value="HATPase_C_sf"/>
</dbReference>
<evidence type="ECO:0000256" key="7">
    <source>
        <dbReference type="SAM" id="Phobius"/>
    </source>
</evidence>
<keyword evidence="3" id="KW-0597">Phosphoprotein</keyword>
<keyword evidence="5" id="KW-0418">Kinase</keyword>
<evidence type="ECO:0000256" key="1">
    <source>
        <dbReference type="ARBA" id="ARBA00000085"/>
    </source>
</evidence>
<feature type="transmembrane region" description="Helical" evidence="7">
    <location>
        <begin position="23"/>
        <end position="50"/>
    </location>
</feature>
<organism evidence="9 10">
    <name type="scientific">Actinomadura rugatobispora</name>
    <dbReference type="NCBI Taxonomy" id="1994"/>
    <lineage>
        <taxon>Bacteria</taxon>
        <taxon>Bacillati</taxon>
        <taxon>Actinomycetota</taxon>
        <taxon>Actinomycetes</taxon>
        <taxon>Streptosporangiales</taxon>
        <taxon>Thermomonosporaceae</taxon>
        <taxon>Actinomadura</taxon>
    </lineage>
</organism>
<feature type="region of interest" description="Disordered" evidence="6">
    <location>
        <begin position="671"/>
        <end position="811"/>
    </location>
</feature>
<evidence type="ECO:0000256" key="5">
    <source>
        <dbReference type="ARBA" id="ARBA00022777"/>
    </source>
</evidence>
<dbReference type="EMBL" id="JBHSON010000020">
    <property type="protein sequence ID" value="MFC5747230.1"/>
    <property type="molecule type" value="Genomic_DNA"/>
</dbReference>
<dbReference type="Pfam" id="PF08376">
    <property type="entry name" value="NIT"/>
    <property type="match status" value="1"/>
</dbReference>
<dbReference type="InterPro" id="IPR003594">
    <property type="entry name" value="HATPase_dom"/>
</dbReference>
<name>A0ABW1A275_9ACTN</name>
<evidence type="ECO:0000256" key="4">
    <source>
        <dbReference type="ARBA" id="ARBA00022679"/>
    </source>
</evidence>
<feature type="compositionally biased region" description="Basic and acidic residues" evidence="6">
    <location>
        <begin position="769"/>
        <end position="779"/>
    </location>
</feature>
<evidence type="ECO:0000256" key="3">
    <source>
        <dbReference type="ARBA" id="ARBA00022553"/>
    </source>
</evidence>
<keyword evidence="7" id="KW-0472">Membrane</keyword>
<keyword evidence="4" id="KW-0808">Transferase</keyword>
<comment type="catalytic activity">
    <reaction evidence="1">
        <text>ATP + protein L-histidine = ADP + protein N-phospho-L-histidine.</text>
        <dbReference type="EC" id="2.7.13.3"/>
    </reaction>
</comment>
<dbReference type="InterPro" id="IPR013587">
    <property type="entry name" value="Nitrate/nitrite_sensing"/>
</dbReference>
<keyword evidence="7" id="KW-0812">Transmembrane</keyword>
<keyword evidence="10" id="KW-1185">Reference proteome</keyword>
<feature type="domain" description="Histidine kinase/HSP90-like ATPase" evidence="8">
    <location>
        <begin position="527"/>
        <end position="637"/>
    </location>
</feature>
<dbReference type="Gene3D" id="3.30.565.10">
    <property type="entry name" value="Histidine kinase-like ATPase, C-terminal domain"/>
    <property type="match status" value="1"/>
</dbReference>
<evidence type="ECO:0000259" key="8">
    <source>
        <dbReference type="SMART" id="SM00387"/>
    </source>
</evidence>
<dbReference type="SUPFAM" id="SSF55874">
    <property type="entry name" value="ATPase domain of HSP90 chaperone/DNA topoisomerase II/histidine kinase"/>
    <property type="match status" value="1"/>
</dbReference>
<feature type="compositionally biased region" description="Basic and acidic residues" evidence="6">
    <location>
        <begin position="802"/>
        <end position="811"/>
    </location>
</feature>
<evidence type="ECO:0000256" key="2">
    <source>
        <dbReference type="ARBA" id="ARBA00012438"/>
    </source>
</evidence>
<dbReference type="InterPro" id="IPR050428">
    <property type="entry name" value="TCS_sensor_his_kinase"/>
</dbReference>
<dbReference type="Proteomes" id="UP001596074">
    <property type="component" value="Unassembled WGS sequence"/>
</dbReference>
<evidence type="ECO:0000313" key="10">
    <source>
        <dbReference type="Proteomes" id="UP001596074"/>
    </source>
</evidence>
<accession>A0ABW1A275</accession>
<dbReference type="Gene3D" id="6.10.340.10">
    <property type="match status" value="1"/>
</dbReference>
<protein>
    <recommendedName>
        <fullName evidence="2">histidine kinase</fullName>
        <ecNumber evidence="2">2.7.13.3</ecNumber>
    </recommendedName>
</protein>
<feature type="transmembrane region" description="Helical" evidence="7">
    <location>
        <begin position="318"/>
        <end position="341"/>
    </location>
</feature>
<comment type="caution">
    <text evidence="9">The sequence shown here is derived from an EMBL/GenBank/DDBJ whole genome shotgun (WGS) entry which is preliminary data.</text>
</comment>
<dbReference type="RefSeq" id="WP_378282847.1">
    <property type="nucleotide sequence ID" value="NZ_JBHSON010000020.1"/>
</dbReference>
<dbReference type="Pfam" id="PF02518">
    <property type="entry name" value="HATPase_c"/>
    <property type="match status" value="1"/>
</dbReference>
<dbReference type="EC" id="2.7.13.3" evidence="2"/>